<evidence type="ECO:0000313" key="3">
    <source>
        <dbReference type="Proteomes" id="UP000655225"/>
    </source>
</evidence>
<accession>A0A834ZSE6</accession>
<dbReference type="OrthoDB" id="433924at2759"/>
<protein>
    <submittedName>
        <fullName evidence="2">Uncharacterized protein</fullName>
    </submittedName>
</protein>
<organism evidence="2 3">
    <name type="scientific">Tetracentron sinense</name>
    <name type="common">Spur-leaf</name>
    <dbReference type="NCBI Taxonomy" id="13715"/>
    <lineage>
        <taxon>Eukaryota</taxon>
        <taxon>Viridiplantae</taxon>
        <taxon>Streptophyta</taxon>
        <taxon>Embryophyta</taxon>
        <taxon>Tracheophyta</taxon>
        <taxon>Spermatophyta</taxon>
        <taxon>Magnoliopsida</taxon>
        <taxon>Trochodendrales</taxon>
        <taxon>Trochodendraceae</taxon>
        <taxon>Tetracentron</taxon>
    </lineage>
</organism>
<keyword evidence="3" id="KW-1185">Reference proteome</keyword>
<dbReference type="PANTHER" id="PTHR48429:SF1">
    <property type="entry name" value="AGENET DOMAIN-CONTAINING PROTEIN"/>
    <property type="match status" value="1"/>
</dbReference>
<feature type="region of interest" description="Disordered" evidence="1">
    <location>
        <begin position="195"/>
        <end position="214"/>
    </location>
</feature>
<sequence length="888" mass="96008">MDYDGHDFQSQNFLLASEENTKFPPGLHSDALPKFDLDDSLQIHLRFDTLVEKEVLLGIQSQEEDHWIEDFSRVSSGIEFRSSAMEPCSISRHNNVWSEATSSESVEMLLNSVEQNEMITGQTIIEASDACDEPGGETNQMEPGLKQDGTILSKIGVVVDTGPALPPDKCLDKISGLNKDEGVELPQVEMISQTHEDENFGHESPRDLDLSSASKKCGLPMTEENMLIDIKIDDANQREGSPSSDGSLHNRTQDDSTPSEMAMPEQNILASVGGLNNQEAEQQVTDSTFENADDLQKYDDEIGVEHQVLSKEAQIDDRNCEGNVVENSIKNAEKPFRLAPKMGSPVQGVEGNAGETSINSVVNLSSLASKADSMVQIAGGFSEDLCSESSVLVSKFQVGVASKDTEMDDQFIEDTHEAFLAVVEGVSNFEGHAVEVSKSAAGIRTSPEVRMDNLVHITHEHNNALSFEKQENVVEIDGHQLESGKSVSNSETSLLTVEDFKLFEGQCDSSNNSQLGKLSILTVEVSSSANIIHETRATENIKDGHDGLGVHGEDFNVEDHISSSERAECTDTCKRNVVIGPTDVHNNHPDVSVLDKVNAGLPPCARNANCEIDGYLIVENRLKSSTLGQSSVKTEMTVYEPPSEETVGGEPASTGVVLDVTNLASPEKSDGVDQVLSVNGVASDEVIERTEDGKLPLLAGDFTNLNRKEESVTKIATEPSLLALKECSQMASESVPVSVSAQCAFHENTGQLLCKIVGPPSSSMETVSMTCQNEPQAVTANKATQEYSEELEVCPILHDSNTRENDGAEVAGFPHEKYEESSLKVAGTTPSNGETLAQTNPSSLEESSRDTDRKDQGNNEATSESGDDNSKQIVLTSTGGKFNFLDPF</sequence>
<feature type="compositionally biased region" description="Basic and acidic residues" evidence="1">
    <location>
        <begin position="846"/>
        <end position="857"/>
    </location>
</feature>
<name>A0A834ZSE6_TETSI</name>
<dbReference type="Proteomes" id="UP000655225">
    <property type="component" value="Unassembled WGS sequence"/>
</dbReference>
<dbReference type="PANTHER" id="PTHR48429">
    <property type="entry name" value="AGENET DOMAIN-CONTAINING PROTEIN"/>
    <property type="match status" value="1"/>
</dbReference>
<dbReference type="EMBL" id="JABCRI010000001">
    <property type="protein sequence ID" value="KAF8412974.1"/>
    <property type="molecule type" value="Genomic_DNA"/>
</dbReference>
<gene>
    <name evidence="2" type="ORF">HHK36_000946</name>
</gene>
<reference evidence="2 3" key="1">
    <citation type="submission" date="2020-04" db="EMBL/GenBank/DDBJ databases">
        <title>Plant Genome Project.</title>
        <authorList>
            <person name="Zhang R.-G."/>
        </authorList>
    </citation>
    <scope>NUCLEOTIDE SEQUENCE [LARGE SCALE GENOMIC DNA]</scope>
    <source>
        <strain evidence="2">YNK0</strain>
        <tissue evidence="2">Leaf</tissue>
    </source>
</reference>
<evidence type="ECO:0000313" key="2">
    <source>
        <dbReference type="EMBL" id="KAF8412974.1"/>
    </source>
</evidence>
<proteinExistence type="predicted"/>
<feature type="compositionally biased region" description="Basic and acidic residues" evidence="1">
    <location>
        <begin position="195"/>
        <end position="209"/>
    </location>
</feature>
<evidence type="ECO:0000256" key="1">
    <source>
        <dbReference type="SAM" id="MobiDB-lite"/>
    </source>
</evidence>
<feature type="region of interest" description="Disordered" evidence="1">
    <location>
        <begin position="818"/>
        <end position="879"/>
    </location>
</feature>
<dbReference type="OMA" id="THEDENF"/>
<feature type="compositionally biased region" description="Polar residues" evidence="1">
    <location>
        <begin position="238"/>
        <end position="259"/>
    </location>
</feature>
<dbReference type="InterPro" id="IPR055274">
    <property type="entry name" value="SWO1"/>
</dbReference>
<feature type="region of interest" description="Disordered" evidence="1">
    <location>
        <begin position="236"/>
        <end position="260"/>
    </location>
</feature>
<dbReference type="AlphaFoldDB" id="A0A834ZSE6"/>
<comment type="caution">
    <text evidence="2">The sequence shown here is derived from an EMBL/GenBank/DDBJ whole genome shotgun (WGS) entry which is preliminary data.</text>
</comment>
<feature type="compositionally biased region" description="Polar residues" evidence="1">
    <location>
        <begin position="828"/>
        <end position="845"/>
    </location>
</feature>